<comment type="caution">
    <text evidence="2">The sequence shown here is derived from an EMBL/GenBank/DDBJ whole genome shotgun (WGS) entry which is preliminary data.</text>
</comment>
<evidence type="ECO:0000313" key="2">
    <source>
        <dbReference type="EMBL" id="MDN4492879.1"/>
    </source>
</evidence>
<keyword evidence="1" id="KW-0472">Membrane</keyword>
<keyword evidence="3" id="KW-1185">Reference proteome</keyword>
<evidence type="ECO:0000313" key="3">
    <source>
        <dbReference type="Proteomes" id="UP001172743"/>
    </source>
</evidence>
<keyword evidence="1" id="KW-1133">Transmembrane helix</keyword>
<proteinExistence type="predicted"/>
<dbReference type="Proteomes" id="UP001172743">
    <property type="component" value="Unassembled WGS sequence"/>
</dbReference>
<gene>
    <name evidence="2" type="ORF">QYB95_04950</name>
</gene>
<keyword evidence="1" id="KW-0812">Transmembrane</keyword>
<reference evidence="2" key="1">
    <citation type="submission" date="2023-07" db="EMBL/GenBank/DDBJ databases">
        <title>Ureibacillus sp. isolated from freshwater well.</title>
        <authorList>
            <person name="Kirdat K."/>
            <person name="Bhatt A."/>
            <person name="Teware R."/>
            <person name="Bhavsar Y."/>
            <person name="Yadav A."/>
        </authorList>
    </citation>
    <scope>NUCLEOTIDE SEQUENCE</scope>
    <source>
        <strain evidence="2">BA0131</strain>
    </source>
</reference>
<sequence>MKKILRNDYLVTWLLGIGVIALLVGIGVGFVYSLDKATEDPFQERIAERNRELAEIRAKSFERTLKCED</sequence>
<accession>A0ABT8GN95</accession>
<evidence type="ECO:0000256" key="1">
    <source>
        <dbReference type="SAM" id="Phobius"/>
    </source>
</evidence>
<dbReference type="EMBL" id="JAUHTQ010000003">
    <property type="protein sequence ID" value="MDN4492879.1"/>
    <property type="molecule type" value="Genomic_DNA"/>
</dbReference>
<name>A0ABT8GN95_9BACL</name>
<dbReference type="RefSeq" id="WP_301137108.1">
    <property type="nucleotide sequence ID" value="NZ_JAUHTQ010000003.1"/>
</dbReference>
<protein>
    <submittedName>
        <fullName evidence="2">Uncharacterized protein</fullName>
    </submittedName>
</protein>
<feature type="transmembrane region" description="Helical" evidence="1">
    <location>
        <begin position="12"/>
        <end position="32"/>
    </location>
</feature>
<organism evidence="2 3">
    <name type="scientific">Ureibacillus aquaedulcis</name>
    <dbReference type="NCBI Taxonomy" id="3058421"/>
    <lineage>
        <taxon>Bacteria</taxon>
        <taxon>Bacillati</taxon>
        <taxon>Bacillota</taxon>
        <taxon>Bacilli</taxon>
        <taxon>Bacillales</taxon>
        <taxon>Caryophanaceae</taxon>
        <taxon>Ureibacillus</taxon>
    </lineage>
</organism>